<dbReference type="Proteomes" id="UP000001939">
    <property type="component" value="Chromosome"/>
</dbReference>
<dbReference type="EMBL" id="CP000255">
    <property type="protein sequence ID" value="ABD22207.1"/>
    <property type="molecule type" value="Genomic_DNA"/>
</dbReference>
<dbReference type="SUPFAM" id="SSF47413">
    <property type="entry name" value="lambda repressor-like DNA-binding domains"/>
    <property type="match status" value="1"/>
</dbReference>
<protein>
    <submittedName>
        <fullName evidence="1">Putative phage regulatory protein</fullName>
    </submittedName>
</protein>
<organism evidence="1 2">
    <name type="scientific">Staphylococcus aureus (strain USA300)</name>
    <dbReference type="NCBI Taxonomy" id="367830"/>
    <lineage>
        <taxon>Bacteria</taxon>
        <taxon>Bacillati</taxon>
        <taxon>Bacillota</taxon>
        <taxon>Bacilli</taxon>
        <taxon>Bacillales</taxon>
        <taxon>Staphylococcaceae</taxon>
        <taxon>Staphylococcus</taxon>
    </lineage>
</organism>
<dbReference type="HOGENOM" id="CLU_066192_62_9_9"/>
<dbReference type="CDD" id="cd00093">
    <property type="entry name" value="HTH_XRE"/>
    <property type="match status" value="1"/>
</dbReference>
<name>A0A0H2XHP0_STAA3</name>
<accession>A0A0H2XHP0</accession>
<dbReference type="InterPro" id="IPR010982">
    <property type="entry name" value="Lambda_DNA-bd_dom_sf"/>
</dbReference>
<dbReference type="SMART" id="SM00530">
    <property type="entry name" value="HTH_XRE"/>
    <property type="match status" value="1"/>
</dbReference>
<evidence type="ECO:0000313" key="1">
    <source>
        <dbReference type="EMBL" id="ABD22207.1"/>
    </source>
</evidence>
<gene>
    <name evidence="1" type="ordered locus">SAUSA300_1433</name>
</gene>
<dbReference type="KEGG" id="saa:SAUSA300_1433"/>
<dbReference type="Pfam" id="PF01381">
    <property type="entry name" value="HTH_3"/>
    <property type="match status" value="1"/>
</dbReference>
<evidence type="ECO:0000313" key="2">
    <source>
        <dbReference type="Proteomes" id="UP000001939"/>
    </source>
</evidence>
<sequence>MDDMPEQLSVRKWRLVRDLKQQEVADILGVNAKTVGHWEKDDTNLSNVTVYALAKLYDIEVDQIKV</sequence>
<dbReference type="PROSITE" id="PS50943">
    <property type="entry name" value="HTH_CROC1"/>
    <property type="match status" value="1"/>
</dbReference>
<proteinExistence type="predicted"/>
<dbReference type="Gene3D" id="1.10.260.40">
    <property type="entry name" value="lambda repressor-like DNA-binding domains"/>
    <property type="match status" value="1"/>
</dbReference>
<reference evidence="1 2" key="1">
    <citation type="journal article" date="2006" name="Lancet">
        <title>Complete genome sequence of USA300, an epidemic clone of community-acquired meticillin-resistant Staphylococcus aureus.</title>
        <authorList>
            <person name="Diep B.A."/>
            <person name="Gill S.R."/>
            <person name="Chang R.F."/>
            <person name="Phan T.H."/>
            <person name="Chen J.H."/>
            <person name="Davidson M.G."/>
            <person name="Lin F."/>
            <person name="Lin J."/>
            <person name="Carleton H.A."/>
            <person name="Mongodin E.F."/>
            <person name="Sensabaugh G.F."/>
            <person name="Perdreau-Remington F."/>
        </authorList>
    </citation>
    <scope>NUCLEOTIDE SEQUENCE [LARGE SCALE GENOMIC DNA]</scope>
    <source>
        <strain evidence="2">USA300</strain>
    </source>
</reference>
<dbReference type="AlphaFoldDB" id="A0A0H2XHP0"/>
<dbReference type="GO" id="GO:0003677">
    <property type="term" value="F:DNA binding"/>
    <property type="evidence" value="ECO:0007669"/>
    <property type="project" value="InterPro"/>
</dbReference>
<dbReference type="InterPro" id="IPR001387">
    <property type="entry name" value="Cro/C1-type_HTH"/>
</dbReference>